<dbReference type="InterPro" id="IPR003848">
    <property type="entry name" value="DUF218"/>
</dbReference>
<dbReference type="Gene3D" id="3.40.50.620">
    <property type="entry name" value="HUPs"/>
    <property type="match status" value="1"/>
</dbReference>
<dbReference type="InterPro" id="IPR051599">
    <property type="entry name" value="Cell_Envelope_Assoc"/>
</dbReference>
<dbReference type="RefSeq" id="WP_380655571.1">
    <property type="nucleotide sequence ID" value="NZ_JBHRVQ010000001.1"/>
</dbReference>
<gene>
    <name evidence="2" type="ORF">ACFOEO_10910</name>
</gene>
<evidence type="ECO:0000313" key="3">
    <source>
        <dbReference type="Proteomes" id="UP001595637"/>
    </source>
</evidence>
<dbReference type="InterPro" id="IPR014729">
    <property type="entry name" value="Rossmann-like_a/b/a_fold"/>
</dbReference>
<evidence type="ECO:0000313" key="2">
    <source>
        <dbReference type="EMBL" id="MFC3389085.1"/>
    </source>
</evidence>
<dbReference type="CDD" id="cd06259">
    <property type="entry name" value="YdcF-like"/>
    <property type="match status" value="1"/>
</dbReference>
<accession>A0ABV7N659</accession>
<keyword evidence="3" id="KW-1185">Reference proteome</keyword>
<protein>
    <submittedName>
        <fullName evidence="2">YdcF family protein</fullName>
    </submittedName>
</protein>
<dbReference type="Proteomes" id="UP001595637">
    <property type="component" value="Unassembled WGS sequence"/>
</dbReference>
<dbReference type="Pfam" id="PF02698">
    <property type="entry name" value="DUF218"/>
    <property type="match status" value="1"/>
</dbReference>
<proteinExistence type="predicted"/>
<comment type="caution">
    <text evidence="2">The sequence shown here is derived from an EMBL/GenBank/DDBJ whole genome shotgun (WGS) entry which is preliminary data.</text>
</comment>
<feature type="domain" description="DUF218" evidence="1">
    <location>
        <begin position="39"/>
        <end position="144"/>
    </location>
</feature>
<name>A0ABV7N659_9STAP</name>
<sequence>MKKRVVVAVSIFCILLMLMVVSVIDSLDHSYSDEPVESDLIVMLGGDAGRMEKVAELYKEGYSKQVLITPVVESEASSQSSALAMEYGIPKDALILDTEAESTYSNATVTMEVMEERNMDSALVVTSDYHIKRAKYIFDRVNEGRFSFRYIAALENGNRWYEADGAFYAWRTEYLKLWWYRFGLYHLTG</sequence>
<dbReference type="PANTHER" id="PTHR30336">
    <property type="entry name" value="INNER MEMBRANE PROTEIN, PROBABLE PERMEASE"/>
    <property type="match status" value="1"/>
</dbReference>
<evidence type="ECO:0000259" key="1">
    <source>
        <dbReference type="Pfam" id="PF02698"/>
    </source>
</evidence>
<dbReference type="PANTHER" id="PTHR30336:SF20">
    <property type="entry name" value="DUF218 DOMAIN-CONTAINING PROTEIN"/>
    <property type="match status" value="1"/>
</dbReference>
<organism evidence="2 3">
    <name type="scientific">Salinicoccus sesuvii</name>
    <dbReference type="NCBI Taxonomy" id="868281"/>
    <lineage>
        <taxon>Bacteria</taxon>
        <taxon>Bacillati</taxon>
        <taxon>Bacillota</taxon>
        <taxon>Bacilli</taxon>
        <taxon>Bacillales</taxon>
        <taxon>Staphylococcaceae</taxon>
        <taxon>Salinicoccus</taxon>
    </lineage>
</organism>
<dbReference type="EMBL" id="JBHRVQ010000001">
    <property type="protein sequence ID" value="MFC3389085.1"/>
    <property type="molecule type" value="Genomic_DNA"/>
</dbReference>
<reference evidence="3" key="1">
    <citation type="journal article" date="2019" name="Int. J. Syst. Evol. Microbiol.">
        <title>The Global Catalogue of Microorganisms (GCM) 10K type strain sequencing project: providing services to taxonomists for standard genome sequencing and annotation.</title>
        <authorList>
            <consortium name="The Broad Institute Genomics Platform"/>
            <consortium name="The Broad Institute Genome Sequencing Center for Infectious Disease"/>
            <person name="Wu L."/>
            <person name="Ma J."/>
        </authorList>
    </citation>
    <scope>NUCLEOTIDE SEQUENCE [LARGE SCALE GENOMIC DNA]</scope>
    <source>
        <strain evidence="3">CCM 7756</strain>
    </source>
</reference>